<keyword evidence="10" id="KW-0464">Manganese</keyword>
<dbReference type="CDD" id="cd07417">
    <property type="entry name" value="MPP_PP5_C"/>
    <property type="match status" value="1"/>
</dbReference>
<evidence type="ECO:0000256" key="13">
    <source>
        <dbReference type="ARBA" id="ARBA00059747"/>
    </source>
</evidence>
<keyword evidence="9" id="KW-0802">TPR repeat</keyword>
<evidence type="ECO:0000256" key="1">
    <source>
        <dbReference type="ARBA" id="ARBA00001936"/>
    </source>
</evidence>
<dbReference type="InterPro" id="IPR051134">
    <property type="entry name" value="PPP_phosphatase"/>
</dbReference>
<evidence type="ECO:0000256" key="12">
    <source>
        <dbReference type="ARBA" id="ARBA00047986"/>
    </source>
</evidence>
<dbReference type="SUPFAM" id="SSF48452">
    <property type="entry name" value="TPR-like"/>
    <property type="match status" value="1"/>
</dbReference>
<dbReference type="GO" id="GO:0004722">
    <property type="term" value="F:protein serine/threonine phosphatase activity"/>
    <property type="evidence" value="ECO:0007669"/>
    <property type="project" value="UniProtKB-EC"/>
</dbReference>
<keyword evidence="8" id="KW-0378">Hydrolase</keyword>
<dbReference type="PANTHER" id="PTHR45668:SF5">
    <property type="entry name" value="SERINE_THREONINE-PROTEIN PHOSPHATASE 5"/>
    <property type="match status" value="1"/>
</dbReference>
<evidence type="ECO:0000256" key="7">
    <source>
        <dbReference type="ARBA" id="ARBA00022737"/>
    </source>
</evidence>
<dbReference type="Gene3D" id="3.60.21.10">
    <property type="match status" value="1"/>
</dbReference>
<dbReference type="InterPro" id="IPR041753">
    <property type="entry name" value="PP5_C"/>
</dbReference>
<comment type="cofactor">
    <cofactor evidence="2">
        <name>Mg(2+)</name>
        <dbReference type="ChEBI" id="CHEBI:18420"/>
    </cofactor>
</comment>
<comment type="function">
    <text evidence="13">Protein phosphatase that specifically binds to and dephosphorylates the molecular chaperone Hsp90. Dephosphorylation positively regulates the Hsp90 chaperone machinery.</text>
</comment>
<evidence type="ECO:0000313" key="17">
    <source>
        <dbReference type="EMBL" id="GAN05322.1"/>
    </source>
</evidence>
<dbReference type="InterPro" id="IPR013235">
    <property type="entry name" value="PPP_dom"/>
</dbReference>
<evidence type="ECO:0000256" key="2">
    <source>
        <dbReference type="ARBA" id="ARBA00001946"/>
    </source>
</evidence>
<evidence type="ECO:0000256" key="9">
    <source>
        <dbReference type="ARBA" id="ARBA00022803"/>
    </source>
</evidence>
<sequence>MTVITEELKARAEEIKNEANVCFKEKRFPAAIDKYTEAIEINSKVASYYTNRAFCHLKMESYGYAIADSNTALEIDPNFTKANYRRASANMALGNFKEALKDLRIVSKRAPGDKDAKAKFDECAKIVRRIEFEKAIEHNEQKRSVASTLDINAISVDASYDGPRINEETKKVDLPFVKSLVQHFKDQKKIHKKYAFMIVLAIREFMMEAPSLIDVKIPADGKLTVCGDVHGQFYDFINIFETNGYPSEKHAYLFNGDFVDRGSFSVEVILTLFAYKWLYPNHLFLARGNHETDNMNKVYGFEGEVKAKFSEMMFNLFSETFNALPLSHVIENKIFVTHGGLFSRDNVTLDEIRKIDRIGQGQPGSDGLMCELLWSDPQPELGRSPSKRGVGIQFGPDVTKNFLETNDLEMVIRSHEVKEEGYVIEHDGKCVTVFSAPNYCDTVGNKGALINITPDLKKEYVTFSAVPHPSVKPMQYASQFSGLLGM</sequence>
<organism evidence="17">
    <name type="scientific">Mucor ambiguus</name>
    <dbReference type="NCBI Taxonomy" id="91626"/>
    <lineage>
        <taxon>Eukaryota</taxon>
        <taxon>Fungi</taxon>
        <taxon>Fungi incertae sedis</taxon>
        <taxon>Mucoromycota</taxon>
        <taxon>Mucoromycotina</taxon>
        <taxon>Mucoromycetes</taxon>
        <taxon>Mucorales</taxon>
        <taxon>Mucorineae</taxon>
        <taxon>Mucoraceae</taxon>
        <taxon>Mucor</taxon>
    </lineage>
</organism>
<dbReference type="InterPro" id="IPR006186">
    <property type="entry name" value="Ser/Thr-sp_prot-phosphatase"/>
</dbReference>
<gene>
    <name evidence="17" type="ORF">MAM1_0088c04792</name>
</gene>
<dbReference type="OrthoDB" id="445564at2759"/>
<comment type="subcellular location">
    <subcellularLocation>
        <location evidence="3">Nucleus</location>
    </subcellularLocation>
</comment>
<keyword evidence="6" id="KW-0479">Metal-binding</keyword>
<dbReference type="PIRSF" id="PIRSF033096">
    <property type="entry name" value="PPPtase_5"/>
    <property type="match status" value="1"/>
</dbReference>
<dbReference type="STRING" id="91626.A0A0C9MPY2"/>
<dbReference type="PANTHER" id="PTHR45668">
    <property type="entry name" value="SERINE/THREONINE-PROTEIN PHOSPHATASE 5-RELATED"/>
    <property type="match status" value="1"/>
</dbReference>
<reference evidence="17" key="1">
    <citation type="submission" date="2014-09" db="EMBL/GenBank/DDBJ databases">
        <title>Draft genome sequence of an oleaginous Mucoromycotina fungus Mucor ambiguus NBRC6742.</title>
        <authorList>
            <person name="Takeda I."/>
            <person name="Yamane N."/>
            <person name="Morita T."/>
            <person name="Tamano K."/>
            <person name="Machida M."/>
            <person name="Baker S."/>
            <person name="Koike H."/>
        </authorList>
    </citation>
    <scope>NUCLEOTIDE SEQUENCE</scope>
    <source>
        <strain evidence="17">NBRC 6742</strain>
    </source>
</reference>
<keyword evidence="7" id="KW-0677">Repeat</keyword>
<evidence type="ECO:0000259" key="16">
    <source>
        <dbReference type="SMART" id="SM00156"/>
    </source>
</evidence>
<evidence type="ECO:0000256" key="11">
    <source>
        <dbReference type="ARBA" id="ARBA00023242"/>
    </source>
</evidence>
<dbReference type="PRINTS" id="PR00114">
    <property type="entry name" value="STPHPHTASE"/>
</dbReference>
<dbReference type="SMART" id="SM00156">
    <property type="entry name" value="PP2Ac"/>
    <property type="match status" value="1"/>
</dbReference>
<evidence type="ECO:0000256" key="10">
    <source>
        <dbReference type="ARBA" id="ARBA00023211"/>
    </source>
</evidence>
<comment type="similarity">
    <text evidence="4">Belongs to the PPP phosphatase family. PP-5 (PP-T) subfamily.</text>
</comment>
<feature type="active site" description="Proton donor/acceptor" evidence="15">
    <location>
        <position position="290"/>
    </location>
</feature>
<dbReference type="Pfam" id="PF00149">
    <property type="entry name" value="Metallophos"/>
    <property type="match status" value="1"/>
</dbReference>
<evidence type="ECO:0000256" key="6">
    <source>
        <dbReference type="ARBA" id="ARBA00022723"/>
    </source>
</evidence>
<dbReference type="FunFam" id="3.60.21.10:FF:000039">
    <property type="entry name" value="Serine/threonine-protein phosphatase"/>
    <property type="match status" value="1"/>
</dbReference>
<dbReference type="AlphaFoldDB" id="A0A0C9MPY2"/>
<dbReference type="InterPro" id="IPR004843">
    <property type="entry name" value="Calcineurin-like_PHP"/>
</dbReference>
<dbReference type="InterPro" id="IPR019734">
    <property type="entry name" value="TPR_rpt"/>
</dbReference>
<evidence type="ECO:0000256" key="5">
    <source>
        <dbReference type="ARBA" id="ARBA00013081"/>
    </source>
</evidence>
<dbReference type="Gene3D" id="1.25.40.10">
    <property type="entry name" value="Tetratricopeptide repeat domain"/>
    <property type="match status" value="1"/>
</dbReference>
<dbReference type="Pfam" id="PF08321">
    <property type="entry name" value="PPP5"/>
    <property type="match status" value="1"/>
</dbReference>
<dbReference type="SUPFAM" id="SSF56300">
    <property type="entry name" value="Metallo-dependent phosphatases"/>
    <property type="match status" value="1"/>
</dbReference>
<name>A0A0C9MPY2_9FUNG</name>
<dbReference type="InterPro" id="IPR029052">
    <property type="entry name" value="Metallo-depent_PP-like"/>
</dbReference>
<keyword evidence="11" id="KW-0539">Nucleus</keyword>
<evidence type="ECO:0000256" key="14">
    <source>
        <dbReference type="ARBA" id="ARBA00073946"/>
    </source>
</evidence>
<feature type="domain" description="Serine/threonine specific protein phosphatases" evidence="16">
    <location>
        <begin position="190"/>
        <end position="467"/>
    </location>
</feature>
<evidence type="ECO:0000313" key="18">
    <source>
        <dbReference type="Proteomes" id="UP000053815"/>
    </source>
</evidence>
<comment type="catalytic activity">
    <reaction evidence="12">
        <text>O-phospho-L-seryl-[protein] + H2O = L-seryl-[protein] + phosphate</text>
        <dbReference type="Rhea" id="RHEA:20629"/>
        <dbReference type="Rhea" id="RHEA-COMP:9863"/>
        <dbReference type="Rhea" id="RHEA-COMP:11604"/>
        <dbReference type="ChEBI" id="CHEBI:15377"/>
        <dbReference type="ChEBI" id="CHEBI:29999"/>
        <dbReference type="ChEBI" id="CHEBI:43474"/>
        <dbReference type="ChEBI" id="CHEBI:83421"/>
        <dbReference type="EC" id="3.1.3.16"/>
    </reaction>
    <physiologicalReaction direction="left-to-right" evidence="12">
        <dbReference type="Rhea" id="RHEA:20630"/>
    </physiologicalReaction>
</comment>
<accession>A0A0C9MPY2</accession>
<protein>
    <recommendedName>
        <fullName evidence="14">Serine/threonine-protein phosphatase T</fullName>
        <ecNumber evidence="5">3.1.3.16</ecNumber>
    </recommendedName>
</protein>
<dbReference type="EC" id="3.1.3.16" evidence="5"/>
<evidence type="ECO:0000256" key="8">
    <source>
        <dbReference type="ARBA" id="ARBA00022801"/>
    </source>
</evidence>
<dbReference type="GO" id="GO:0046872">
    <property type="term" value="F:metal ion binding"/>
    <property type="evidence" value="ECO:0007669"/>
    <property type="project" value="UniProtKB-KW"/>
</dbReference>
<dbReference type="GO" id="GO:0005634">
    <property type="term" value="C:nucleus"/>
    <property type="evidence" value="ECO:0007669"/>
    <property type="project" value="UniProtKB-SubCell"/>
</dbReference>
<dbReference type="InterPro" id="IPR011990">
    <property type="entry name" value="TPR-like_helical_dom_sf"/>
</dbReference>
<dbReference type="EMBL" id="DF836377">
    <property type="protein sequence ID" value="GAN05322.1"/>
    <property type="molecule type" value="Genomic_DNA"/>
</dbReference>
<keyword evidence="18" id="KW-1185">Reference proteome</keyword>
<comment type="cofactor">
    <cofactor evidence="1">
        <name>Mn(2+)</name>
        <dbReference type="ChEBI" id="CHEBI:29035"/>
    </cofactor>
</comment>
<evidence type="ECO:0000256" key="3">
    <source>
        <dbReference type="ARBA" id="ARBA00004123"/>
    </source>
</evidence>
<dbReference type="SMART" id="SM00028">
    <property type="entry name" value="TPR"/>
    <property type="match status" value="3"/>
</dbReference>
<proteinExistence type="inferred from homology"/>
<evidence type="ECO:0000256" key="15">
    <source>
        <dbReference type="PIRSR" id="PIRSR033096-1"/>
    </source>
</evidence>
<evidence type="ECO:0000256" key="4">
    <source>
        <dbReference type="ARBA" id="ARBA00008786"/>
    </source>
</evidence>
<dbReference type="Proteomes" id="UP000053815">
    <property type="component" value="Unassembled WGS sequence"/>
</dbReference>